<protein>
    <recommendedName>
        <fullName evidence="7">Palmitoyltransferase</fullName>
        <ecNumber evidence="7">2.3.1.225</ecNumber>
    </recommendedName>
</protein>
<dbReference type="EC" id="2.3.1.225" evidence="7"/>
<dbReference type="GO" id="GO:0016020">
    <property type="term" value="C:membrane"/>
    <property type="evidence" value="ECO:0007669"/>
    <property type="project" value="UniProtKB-SubCell"/>
</dbReference>
<proteinExistence type="inferred from homology"/>
<comment type="catalytic activity">
    <reaction evidence="7">
        <text>L-cysteinyl-[protein] + hexadecanoyl-CoA = S-hexadecanoyl-L-cysteinyl-[protein] + CoA</text>
        <dbReference type="Rhea" id="RHEA:36683"/>
        <dbReference type="Rhea" id="RHEA-COMP:10131"/>
        <dbReference type="Rhea" id="RHEA-COMP:11032"/>
        <dbReference type="ChEBI" id="CHEBI:29950"/>
        <dbReference type="ChEBI" id="CHEBI:57287"/>
        <dbReference type="ChEBI" id="CHEBI:57379"/>
        <dbReference type="ChEBI" id="CHEBI:74151"/>
        <dbReference type="EC" id="2.3.1.225"/>
    </reaction>
</comment>
<feature type="domain" description="Palmitoyltransferase DHHC" evidence="8">
    <location>
        <begin position="100"/>
        <end position="225"/>
    </location>
</feature>
<dbReference type="Ensembl" id="ENSEBUT00000016298.1">
    <property type="protein sequence ID" value="ENSEBUP00000015722.1"/>
    <property type="gene ID" value="ENSEBUG00000009899.1"/>
</dbReference>
<dbReference type="InterPro" id="IPR039859">
    <property type="entry name" value="PFA4/ZDH16/20/ERF2-like"/>
</dbReference>
<name>A0A8C4QHV5_EPTBU</name>
<dbReference type="PANTHER" id="PTHR12246">
    <property type="entry name" value="PALMITOYLTRANSFERASE ZDHHC16"/>
    <property type="match status" value="1"/>
</dbReference>
<dbReference type="Pfam" id="PF01529">
    <property type="entry name" value="DHHC"/>
    <property type="match status" value="1"/>
</dbReference>
<keyword evidence="5 7" id="KW-0472">Membrane</keyword>
<organism evidence="9 10">
    <name type="scientific">Eptatretus burgeri</name>
    <name type="common">Inshore hagfish</name>
    <dbReference type="NCBI Taxonomy" id="7764"/>
    <lineage>
        <taxon>Eukaryota</taxon>
        <taxon>Metazoa</taxon>
        <taxon>Chordata</taxon>
        <taxon>Craniata</taxon>
        <taxon>Vertebrata</taxon>
        <taxon>Cyclostomata</taxon>
        <taxon>Myxini</taxon>
        <taxon>Myxiniformes</taxon>
        <taxon>Myxinidae</taxon>
        <taxon>Eptatretinae</taxon>
        <taxon>Eptatretus</taxon>
    </lineage>
</organism>
<reference evidence="9" key="2">
    <citation type="submission" date="2025-09" db="UniProtKB">
        <authorList>
            <consortium name="Ensembl"/>
        </authorList>
    </citation>
    <scope>IDENTIFICATION</scope>
</reference>
<evidence type="ECO:0000256" key="6">
    <source>
        <dbReference type="ARBA" id="ARBA00023315"/>
    </source>
</evidence>
<comment type="similarity">
    <text evidence="7">Belongs to the DHHC palmitoyltransferase family.</text>
</comment>
<feature type="transmembrane region" description="Helical" evidence="7">
    <location>
        <begin position="186"/>
        <end position="207"/>
    </location>
</feature>
<comment type="domain">
    <text evidence="7">The DHHC domain is required for palmitoyltransferase activity.</text>
</comment>
<feature type="transmembrane region" description="Helical" evidence="7">
    <location>
        <begin position="45"/>
        <end position="64"/>
    </location>
</feature>
<evidence type="ECO:0000256" key="5">
    <source>
        <dbReference type="ARBA" id="ARBA00023136"/>
    </source>
</evidence>
<dbReference type="GO" id="GO:0019706">
    <property type="term" value="F:protein-cysteine S-palmitoyltransferase activity"/>
    <property type="evidence" value="ECO:0007669"/>
    <property type="project" value="UniProtKB-EC"/>
</dbReference>
<dbReference type="OMA" id="TQIHSIW"/>
<keyword evidence="6 7" id="KW-0012">Acyltransferase</keyword>
<dbReference type="GeneTree" id="ENSGT00940000156519"/>
<keyword evidence="4 7" id="KW-1133">Transmembrane helix</keyword>
<evidence type="ECO:0000256" key="7">
    <source>
        <dbReference type="RuleBase" id="RU079119"/>
    </source>
</evidence>
<dbReference type="PROSITE" id="PS50216">
    <property type="entry name" value="DHHC"/>
    <property type="match status" value="1"/>
</dbReference>
<dbReference type="Proteomes" id="UP000694388">
    <property type="component" value="Unplaced"/>
</dbReference>
<evidence type="ECO:0000256" key="2">
    <source>
        <dbReference type="ARBA" id="ARBA00022679"/>
    </source>
</evidence>
<accession>A0A8C4QHV5</accession>
<keyword evidence="2 7" id="KW-0808">Transferase</keyword>
<evidence type="ECO:0000256" key="3">
    <source>
        <dbReference type="ARBA" id="ARBA00022692"/>
    </source>
</evidence>
<dbReference type="AlphaFoldDB" id="A0A8C4QHV5"/>
<comment type="subcellular location">
    <subcellularLocation>
        <location evidence="1">Membrane</location>
        <topology evidence="1">Multi-pass membrane protein</topology>
    </subcellularLocation>
</comment>
<keyword evidence="3 7" id="KW-0812">Transmembrane</keyword>
<evidence type="ECO:0000313" key="10">
    <source>
        <dbReference type="Proteomes" id="UP000694388"/>
    </source>
</evidence>
<feature type="transmembrane region" description="Helical" evidence="7">
    <location>
        <begin position="143"/>
        <end position="166"/>
    </location>
</feature>
<evidence type="ECO:0000256" key="4">
    <source>
        <dbReference type="ARBA" id="ARBA00022989"/>
    </source>
</evidence>
<sequence>MVMGRQVGWLIRDGCGLACGVLTWVLVAYAWFVVGVIMLWPYMNAWYGCLNGVLLAAVSCLALASHLRTMLTNPGAVPLGNATPAYIESLRLQPGQVVYKCAKCSSIKPERAHHCSICKRCIRKMDHHCPWVNNCVGERNQKYFVLFTMYVALVSLHSLVLSGFHFAHCFNIQWNGCSPFSPPVTVLLLVSVCLEGLLFLLFTSVMLGTQLHSICTDQTEIERLKGEKPSWERRGSWEGMRAVFGGRPSLTWFSPLDGLFLFFSVRNFPLETHPTTLYV</sequence>
<keyword evidence="10" id="KW-1185">Reference proteome</keyword>
<evidence type="ECO:0000256" key="1">
    <source>
        <dbReference type="ARBA" id="ARBA00004141"/>
    </source>
</evidence>
<feature type="transmembrane region" description="Helical" evidence="7">
    <location>
        <begin position="21"/>
        <end position="39"/>
    </location>
</feature>
<dbReference type="InterPro" id="IPR001594">
    <property type="entry name" value="Palmitoyltrfase_DHHC"/>
</dbReference>
<evidence type="ECO:0000313" key="9">
    <source>
        <dbReference type="Ensembl" id="ENSEBUP00000015722.1"/>
    </source>
</evidence>
<evidence type="ECO:0000259" key="8">
    <source>
        <dbReference type="Pfam" id="PF01529"/>
    </source>
</evidence>
<reference evidence="9" key="1">
    <citation type="submission" date="2025-08" db="UniProtKB">
        <authorList>
            <consortium name="Ensembl"/>
        </authorList>
    </citation>
    <scope>IDENTIFICATION</scope>
</reference>